<accession>A0A6A4T7D0</accession>
<evidence type="ECO:0000313" key="2">
    <source>
        <dbReference type="EMBL" id="KAF0043446.1"/>
    </source>
</evidence>
<dbReference type="SUPFAM" id="SSF51735">
    <property type="entry name" value="NAD(P)-binding Rossmann-fold domains"/>
    <property type="match status" value="1"/>
</dbReference>
<dbReference type="GO" id="GO:0016491">
    <property type="term" value="F:oxidoreductase activity"/>
    <property type="evidence" value="ECO:0007669"/>
    <property type="project" value="UniProtKB-KW"/>
</dbReference>
<comment type="caution">
    <text evidence="2">The sequence shown here is derived from an EMBL/GenBank/DDBJ whole genome shotgun (WGS) entry which is preliminary data.</text>
</comment>
<keyword evidence="1" id="KW-0560">Oxidoreductase</keyword>
<dbReference type="EMBL" id="VEVO01000004">
    <property type="protein sequence ID" value="KAF0043446.1"/>
    <property type="molecule type" value="Genomic_DNA"/>
</dbReference>
<evidence type="ECO:0000313" key="3">
    <source>
        <dbReference type="Proteomes" id="UP000438429"/>
    </source>
</evidence>
<reference evidence="2 3" key="1">
    <citation type="submission" date="2019-06" db="EMBL/GenBank/DDBJ databases">
        <title>Draft genomes of female and male turbot (Scophthalmus maximus).</title>
        <authorList>
            <person name="Xu H."/>
            <person name="Xu X.-W."/>
            <person name="Shao C."/>
            <person name="Chen S."/>
        </authorList>
    </citation>
    <scope>NUCLEOTIDE SEQUENCE [LARGE SCALE GENOMIC DNA]</scope>
    <source>
        <strain evidence="2">Ysfricsl-2016a</strain>
        <tissue evidence="2">Blood</tissue>
    </source>
</reference>
<dbReference type="PANTHER" id="PTHR22604:SF105">
    <property type="entry name" value="TRANS-1,2-DIHYDROBENZENE-1,2-DIOL DEHYDROGENASE"/>
    <property type="match status" value="1"/>
</dbReference>
<evidence type="ECO:0000256" key="1">
    <source>
        <dbReference type="ARBA" id="ARBA00023002"/>
    </source>
</evidence>
<sequence length="84" mass="9056">MATRWGICSAGKISHDFTVALKSLPAEDHQVVAVAARRLEDAQGFARKHSISRAYGSYEELAKDPDVGQFTSVQGQIGVGIKIL</sequence>
<dbReference type="PANTHER" id="PTHR22604">
    <property type="entry name" value="OXIDOREDUCTASES"/>
    <property type="match status" value="1"/>
</dbReference>
<gene>
    <name evidence="2" type="ORF">F2P81_004783</name>
</gene>
<dbReference type="Gene3D" id="3.40.50.720">
    <property type="entry name" value="NAD(P)-binding Rossmann-like Domain"/>
    <property type="match status" value="1"/>
</dbReference>
<evidence type="ECO:0008006" key="4">
    <source>
        <dbReference type="Google" id="ProtNLM"/>
    </source>
</evidence>
<dbReference type="Proteomes" id="UP000438429">
    <property type="component" value="Unassembled WGS sequence"/>
</dbReference>
<dbReference type="InterPro" id="IPR050984">
    <property type="entry name" value="Gfo/Idh/MocA_domain"/>
</dbReference>
<dbReference type="InterPro" id="IPR036291">
    <property type="entry name" value="NAD(P)-bd_dom_sf"/>
</dbReference>
<organism evidence="2 3">
    <name type="scientific">Scophthalmus maximus</name>
    <name type="common">Turbot</name>
    <name type="synonym">Psetta maxima</name>
    <dbReference type="NCBI Taxonomy" id="52904"/>
    <lineage>
        <taxon>Eukaryota</taxon>
        <taxon>Metazoa</taxon>
        <taxon>Chordata</taxon>
        <taxon>Craniata</taxon>
        <taxon>Vertebrata</taxon>
        <taxon>Euteleostomi</taxon>
        <taxon>Actinopterygii</taxon>
        <taxon>Neopterygii</taxon>
        <taxon>Teleostei</taxon>
        <taxon>Neoteleostei</taxon>
        <taxon>Acanthomorphata</taxon>
        <taxon>Carangaria</taxon>
        <taxon>Pleuronectiformes</taxon>
        <taxon>Pleuronectoidei</taxon>
        <taxon>Scophthalmidae</taxon>
        <taxon>Scophthalmus</taxon>
    </lineage>
</organism>
<dbReference type="AlphaFoldDB" id="A0A6A4T7D0"/>
<name>A0A6A4T7D0_SCOMX</name>
<protein>
    <recommendedName>
        <fullName evidence="4">Gfo/Idh/MocA-like oxidoreductase N-terminal domain-containing protein</fullName>
    </recommendedName>
</protein>
<proteinExistence type="predicted"/>